<dbReference type="Pfam" id="PF09851">
    <property type="entry name" value="SHOCT"/>
    <property type="match status" value="1"/>
</dbReference>
<keyword evidence="4" id="KW-1185">Reference proteome</keyword>
<reference evidence="3 4" key="1">
    <citation type="journal article" date="2019" name="Int. J. Syst. Evol. Microbiol.">
        <title>The Global Catalogue of Microorganisms (GCM) 10K type strain sequencing project: providing services to taxonomists for standard genome sequencing and annotation.</title>
        <authorList>
            <consortium name="The Broad Institute Genomics Platform"/>
            <consortium name="The Broad Institute Genome Sequencing Center for Infectious Disease"/>
            <person name="Wu L."/>
            <person name="Ma J."/>
        </authorList>
    </citation>
    <scope>NUCLEOTIDE SEQUENCE [LARGE SCALE GENOMIC DNA]</scope>
    <source>
        <strain evidence="3 4">CGMCC 1.10387</strain>
    </source>
</reference>
<feature type="transmembrane region" description="Helical" evidence="1">
    <location>
        <begin position="9"/>
        <end position="28"/>
    </location>
</feature>
<dbReference type="Proteomes" id="UP001597092">
    <property type="component" value="Unassembled WGS sequence"/>
</dbReference>
<protein>
    <submittedName>
        <fullName evidence="3">SHOCT domain-containing protein</fullName>
    </submittedName>
</protein>
<feature type="domain" description="SHOCT" evidence="2">
    <location>
        <begin position="95"/>
        <end position="120"/>
    </location>
</feature>
<comment type="caution">
    <text evidence="3">The sequence shown here is derived from an EMBL/GenBank/DDBJ whole genome shotgun (WGS) entry which is preliminary data.</text>
</comment>
<keyword evidence="1" id="KW-1133">Transmembrane helix</keyword>
<accession>A0ABD6DPH7</accession>
<gene>
    <name evidence="3" type="ORF">ACFSAS_00380</name>
</gene>
<dbReference type="RefSeq" id="WP_256308431.1">
    <property type="nucleotide sequence ID" value="NZ_JANHAW010000002.1"/>
</dbReference>
<evidence type="ECO:0000313" key="4">
    <source>
        <dbReference type="Proteomes" id="UP001597092"/>
    </source>
</evidence>
<keyword evidence="1" id="KW-0812">Transmembrane</keyword>
<feature type="transmembrane region" description="Helical" evidence="1">
    <location>
        <begin position="60"/>
        <end position="83"/>
    </location>
</feature>
<evidence type="ECO:0000313" key="3">
    <source>
        <dbReference type="EMBL" id="MFD1684064.1"/>
    </source>
</evidence>
<keyword evidence="1" id="KW-0472">Membrane</keyword>
<proteinExistence type="predicted"/>
<evidence type="ECO:0000256" key="1">
    <source>
        <dbReference type="SAM" id="Phobius"/>
    </source>
</evidence>
<dbReference type="EMBL" id="JBHUDP010000001">
    <property type="protein sequence ID" value="MFD1684064.1"/>
    <property type="molecule type" value="Genomic_DNA"/>
</dbReference>
<dbReference type="InterPro" id="IPR018649">
    <property type="entry name" value="SHOCT"/>
</dbReference>
<organism evidence="3 4">
    <name type="scientific">Halobellus litoreus</name>
    <dbReference type="NCBI Taxonomy" id="755310"/>
    <lineage>
        <taxon>Archaea</taxon>
        <taxon>Methanobacteriati</taxon>
        <taxon>Methanobacteriota</taxon>
        <taxon>Stenosarchaea group</taxon>
        <taxon>Halobacteria</taxon>
        <taxon>Halobacteriales</taxon>
        <taxon>Haloferacaceae</taxon>
        <taxon>Halobellus</taxon>
    </lineage>
</organism>
<evidence type="ECO:0000259" key="2">
    <source>
        <dbReference type="Pfam" id="PF09851"/>
    </source>
</evidence>
<dbReference type="AlphaFoldDB" id="A0ABD6DPH7"/>
<sequence>MTDTDTTRWLVGGLVVLGVLLFAGPLLFGAGGMMGGATGGMWGPMHDGRMGAGGGAGTGWWFLAALWRLLFVAALVGGGYLLYRAASDGEGRDPAIEEVRSAYARGDLSEEEYERRRERLEE</sequence>
<name>A0ABD6DPH7_9EURY</name>